<dbReference type="SUPFAM" id="SSF109854">
    <property type="entry name" value="DinB/YfiT-like putative metalloenzymes"/>
    <property type="match status" value="1"/>
</dbReference>
<dbReference type="InterPro" id="IPR034660">
    <property type="entry name" value="DinB/YfiT-like"/>
</dbReference>
<dbReference type="PANTHER" id="PTHR37302:SF3">
    <property type="entry name" value="DAMAGE-INDUCIBLE PROTEIN DINB"/>
    <property type="match status" value="1"/>
</dbReference>
<name>A0ABW9RUC7_9BACT</name>
<dbReference type="Pfam" id="PF05163">
    <property type="entry name" value="DinB"/>
    <property type="match status" value="1"/>
</dbReference>
<evidence type="ECO:0000313" key="3">
    <source>
        <dbReference type="EMBL" id="MTI27415.1"/>
    </source>
</evidence>
<gene>
    <name evidence="3" type="ORF">E1163_20835</name>
</gene>
<dbReference type="PANTHER" id="PTHR37302">
    <property type="entry name" value="SLR1116 PROTEIN"/>
    <property type="match status" value="1"/>
</dbReference>
<dbReference type="Gene3D" id="1.20.120.450">
    <property type="entry name" value="dinb family like domain"/>
    <property type="match status" value="1"/>
</dbReference>
<evidence type="ECO:0000256" key="2">
    <source>
        <dbReference type="ARBA" id="ARBA00022723"/>
    </source>
</evidence>
<proteinExistence type="inferred from homology"/>
<dbReference type="InterPro" id="IPR007837">
    <property type="entry name" value="DinB"/>
</dbReference>
<organism evidence="3 4">
    <name type="scientific">Fulvivirga kasyanovii</name>
    <dbReference type="NCBI Taxonomy" id="396812"/>
    <lineage>
        <taxon>Bacteria</taxon>
        <taxon>Pseudomonadati</taxon>
        <taxon>Bacteroidota</taxon>
        <taxon>Cytophagia</taxon>
        <taxon>Cytophagales</taxon>
        <taxon>Fulvivirgaceae</taxon>
        <taxon>Fulvivirga</taxon>
    </lineage>
</organism>
<reference evidence="3 4" key="1">
    <citation type="submission" date="2019-02" db="EMBL/GenBank/DDBJ databases">
        <authorList>
            <person name="Goldberg S.R."/>
            <person name="Haltli B.A."/>
            <person name="Correa H."/>
            <person name="Russell K.G."/>
        </authorList>
    </citation>
    <scope>NUCLEOTIDE SEQUENCE [LARGE SCALE GENOMIC DNA]</scope>
    <source>
        <strain evidence="3 4">JCM 16186</strain>
    </source>
</reference>
<dbReference type="Proteomes" id="UP000798808">
    <property type="component" value="Unassembled WGS sequence"/>
</dbReference>
<keyword evidence="4" id="KW-1185">Reference proteome</keyword>
<evidence type="ECO:0000256" key="1">
    <source>
        <dbReference type="ARBA" id="ARBA00008635"/>
    </source>
</evidence>
<protein>
    <submittedName>
        <fullName evidence="3">Damage-inducible protein DinB</fullName>
    </submittedName>
</protein>
<keyword evidence="2" id="KW-0479">Metal-binding</keyword>
<comment type="caution">
    <text evidence="3">The sequence shown here is derived from an EMBL/GenBank/DDBJ whole genome shotgun (WGS) entry which is preliminary data.</text>
</comment>
<evidence type="ECO:0000313" key="4">
    <source>
        <dbReference type="Proteomes" id="UP000798808"/>
    </source>
</evidence>
<sequence>MNILMKKHFRDLFQYNAWANQRVLITLEKSEVKNDKILLLFSHLLSAQIIWLNRIKDIPTSPFPLWEQYKLRELRSMTEESSVNWLSYLDGHKFDTFEEMIFYKNTAGKKFENTIREIINQVLNHSTYHRGQIAMLLKEEGIEPPVTDYIVYARQK</sequence>
<dbReference type="EMBL" id="SMLW01000626">
    <property type="protein sequence ID" value="MTI27415.1"/>
    <property type="molecule type" value="Genomic_DNA"/>
</dbReference>
<comment type="similarity">
    <text evidence="1">Belongs to the DinB family.</text>
</comment>
<accession>A0ABW9RUC7</accession>